<dbReference type="GO" id="GO:0015871">
    <property type="term" value="P:choline transport"/>
    <property type="evidence" value="ECO:0007669"/>
    <property type="project" value="TreeGrafter"/>
</dbReference>
<dbReference type="Proteomes" id="UP000541033">
    <property type="component" value="Unassembled WGS sequence"/>
</dbReference>
<gene>
    <name evidence="7" type="ORF">FHX76_003078</name>
</gene>
<evidence type="ECO:0000256" key="4">
    <source>
        <dbReference type="ARBA" id="ARBA00023136"/>
    </source>
</evidence>
<dbReference type="PROSITE" id="PS51257">
    <property type="entry name" value="PROKAR_LIPOPROTEIN"/>
    <property type="match status" value="1"/>
</dbReference>
<feature type="domain" description="ABC-type glycine betaine transport system substrate-binding" evidence="6">
    <location>
        <begin position="34"/>
        <end position="281"/>
    </location>
</feature>
<comment type="caution">
    <text evidence="7">The sequence shown here is derived from an EMBL/GenBank/DDBJ whole genome shotgun (WGS) entry which is preliminary data.</text>
</comment>
<dbReference type="GO" id="GO:0005275">
    <property type="term" value="F:amine transmembrane transporter activity"/>
    <property type="evidence" value="ECO:0007669"/>
    <property type="project" value="TreeGrafter"/>
</dbReference>
<dbReference type="GO" id="GO:0043190">
    <property type="term" value="C:ATP-binding cassette (ABC) transporter complex"/>
    <property type="evidence" value="ECO:0007669"/>
    <property type="project" value="InterPro"/>
</dbReference>
<evidence type="ECO:0000256" key="1">
    <source>
        <dbReference type="ARBA" id="ARBA00004236"/>
    </source>
</evidence>
<reference evidence="7 8" key="1">
    <citation type="submission" date="2020-02" db="EMBL/GenBank/DDBJ databases">
        <title>Sequencing the genomes of 1000 actinobacteria strains.</title>
        <authorList>
            <person name="Klenk H.-P."/>
        </authorList>
    </citation>
    <scope>NUCLEOTIDE SEQUENCE [LARGE SCALE GENOMIC DNA]</scope>
    <source>
        <strain evidence="7 8">DSM 27960</strain>
    </source>
</reference>
<protein>
    <submittedName>
        <fullName evidence="7">Glycine betaine/proline transport system substrate-binding protein</fullName>
    </submittedName>
</protein>
<evidence type="ECO:0000256" key="2">
    <source>
        <dbReference type="ARBA" id="ARBA00022448"/>
    </source>
</evidence>
<dbReference type="Pfam" id="PF04069">
    <property type="entry name" value="OpuAC"/>
    <property type="match status" value="1"/>
</dbReference>
<keyword evidence="8" id="KW-1185">Reference proteome</keyword>
<dbReference type="PANTHER" id="PTHR47737">
    <property type="entry name" value="GLYCINE BETAINE/PROLINE BETAINE TRANSPORT SYSTEM PERMEASE PROTEIN PROW"/>
    <property type="match status" value="1"/>
</dbReference>
<evidence type="ECO:0000256" key="3">
    <source>
        <dbReference type="ARBA" id="ARBA00022475"/>
    </source>
</evidence>
<keyword evidence="2" id="KW-0813">Transport</keyword>
<dbReference type="PANTHER" id="PTHR47737:SF1">
    <property type="entry name" value="GLYCINE BETAINE_PROLINE BETAINE TRANSPORT SYSTEM PERMEASE PROTEIN PROW"/>
    <property type="match status" value="1"/>
</dbReference>
<keyword evidence="4" id="KW-0472">Membrane</keyword>
<comment type="subcellular location">
    <subcellularLocation>
        <location evidence="1">Cell membrane</location>
    </subcellularLocation>
</comment>
<organism evidence="7 8">
    <name type="scientific">Lysinibacter cavernae</name>
    <dbReference type="NCBI Taxonomy" id="1640652"/>
    <lineage>
        <taxon>Bacteria</taxon>
        <taxon>Bacillati</taxon>
        <taxon>Actinomycetota</taxon>
        <taxon>Actinomycetes</taxon>
        <taxon>Micrococcales</taxon>
        <taxon>Microbacteriaceae</taxon>
        <taxon>Lysinibacter</taxon>
    </lineage>
</organism>
<proteinExistence type="predicted"/>
<evidence type="ECO:0000256" key="5">
    <source>
        <dbReference type="SAM" id="SignalP"/>
    </source>
</evidence>
<evidence type="ECO:0000259" key="6">
    <source>
        <dbReference type="Pfam" id="PF04069"/>
    </source>
</evidence>
<keyword evidence="3" id="KW-1003">Cell membrane</keyword>
<evidence type="ECO:0000313" key="8">
    <source>
        <dbReference type="Proteomes" id="UP000541033"/>
    </source>
</evidence>
<feature type="signal peptide" evidence="5">
    <location>
        <begin position="1"/>
        <end position="18"/>
    </location>
</feature>
<dbReference type="EMBL" id="JAAMOX010000003">
    <property type="protein sequence ID" value="NIH55163.1"/>
    <property type="molecule type" value="Genomic_DNA"/>
</dbReference>
<accession>A0A7X5TV24</accession>
<sequence>MKKPLLKFLAVGAVAALALTGCSSDGGDASASDKKITIAVFNGWDEGIAASELWAAILDEKGYDVELEYADVAPVYSGLSSKDYDVVLDTWLPSTHADYIEEYGDDLVDLGYWNDEAKLTIAVNEDAPIKSLDELADNADTFNNTITGIEPGAGLTRITQDDVIPGYGLDKMDYLTSSTAAMLTELRSAEKNNEDIVVTLWKPHWAYDEFKIRDLEDPKGLLGGSEKLHSFSRIGFADDQPEVNEWFTNFTMSSDLLFSLENAMFSGDKVDDYRPIVTKWISENQEYVDSLTK</sequence>
<keyword evidence="5" id="KW-0732">Signal</keyword>
<dbReference type="GO" id="GO:0031460">
    <property type="term" value="P:glycine betaine transport"/>
    <property type="evidence" value="ECO:0007669"/>
    <property type="project" value="TreeGrafter"/>
</dbReference>
<dbReference type="GO" id="GO:0015226">
    <property type="term" value="F:carnitine transmembrane transporter activity"/>
    <property type="evidence" value="ECO:0007669"/>
    <property type="project" value="TreeGrafter"/>
</dbReference>
<dbReference type="CDD" id="cd13639">
    <property type="entry name" value="PBP2_OpuAC_like"/>
    <property type="match status" value="1"/>
</dbReference>
<dbReference type="RefSeq" id="WP_167152127.1">
    <property type="nucleotide sequence ID" value="NZ_JAAMOX010000003.1"/>
</dbReference>
<dbReference type="SUPFAM" id="SSF53850">
    <property type="entry name" value="Periplasmic binding protein-like II"/>
    <property type="match status" value="1"/>
</dbReference>
<feature type="chain" id="PRO_5038621311" evidence="5">
    <location>
        <begin position="19"/>
        <end position="293"/>
    </location>
</feature>
<dbReference type="Gene3D" id="3.10.105.10">
    <property type="entry name" value="Dipeptide-binding Protein, Domain 3"/>
    <property type="match status" value="2"/>
</dbReference>
<dbReference type="Gene3D" id="3.40.190.100">
    <property type="entry name" value="Glycine betaine-binding periplasmic protein, domain 2"/>
    <property type="match status" value="1"/>
</dbReference>
<evidence type="ECO:0000313" key="7">
    <source>
        <dbReference type="EMBL" id="NIH55163.1"/>
    </source>
</evidence>
<dbReference type="InterPro" id="IPR007210">
    <property type="entry name" value="ABC_Gly_betaine_transp_sub-bd"/>
</dbReference>
<name>A0A7X5TV24_9MICO</name>
<dbReference type="AlphaFoldDB" id="A0A7X5TV24"/>